<reference evidence="2 3" key="1">
    <citation type="submission" date="2020-04" db="EMBL/GenBank/DDBJ databases">
        <title>Draft genome of Pyxidicoccus fallax type strain.</title>
        <authorList>
            <person name="Whitworth D.E."/>
        </authorList>
    </citation>
    <scope>NUCLEOTIDE SEQUENCE [LARGE SCALE GENOMIC DNA]</scope>
    <source>
        <strain evidence="2 3">DSM 14698</strain>
    </source>
</reference>
<dbReference type="PANTHER" id="PTHR46825:SF7">
    <property type="entry name" value="D-ALANYL-D-ALANINE CARBOXYPEPTIDASE"/>
    <property type="match status" value="1"/>
</dbReference>
<gene>
    <name evidence="2" type="ORF">HG543_20730</name>
</gene>
<dbReference type="EMBL" id="JABBJJ010000093">
    <property type="protein sequence ID" value="NMO17267.1"/>
    <property type="molecule type" value="Genomic_DNA"/>
</dbReference>
<dbReference type="PROSITE" id="PS51257">
    <property type="entry name" value="PROKAR_LIPOPROTEIN"/>
    <property type="match status" value="1"/>
</dbReference>
<dbReference type="Pfam" id="PF00144">
    <property type="entry name" value="Beta-lactamase"/>
    <property type="match status" value="1"/>
</dbReference>
<evidence type="ECO:0000313" key="2">
    <source>
        <dbReference type="EMBL" id="NMO17267.1"/>
    </source>
</evidence>
<sequence length="371" mass="39339">MFIKQLLGRAVLGTALVFWVSGCGDDEKPRLSCEELSSRLQDALTKAVADEGLAGATAGVKLRDCNWTGAAGSSRLEPSAVPMAPGDRLRAGSIAKTFTAVVALQLQAEGKLSLDAPLATWFADFPNADRITVRQLLNHTSGAADYTDNEDFVARASSEPTKVWTAEELIPYGATRSPLFEPGAGWSYSNTNYILVGAIIEQVTGTPVARQWRERIIEPLKLRDTGLDGLEPLPALTVRGYARLDGAWVDFTDAVHPSAAGASGGLVSTAEDLNRFYEALLVGVLLPPAQLSEMTRWVATEPGAEPSYGLGLLRAGSPLGPFQGHDGGIPGFSALAGYYADREAAVSVLTNQQDGNASAVTLRLLEVVAKR</sequence>
<comment type="caution">
    <text evidence="2">The sequence shown here is derived from an EMBL/GenBank/DDBJ whole genome shotgun (WGS) entry which is preliminary data.</text>
</comment>
<dbReference type="Proteomes" id="UP000518300">
    <property type="component" value="Unassembled WGS sequence"/>
</dbReference>
<name>A0A848LET5_9BACT</name>
<dbReference type="Gene3D" id="3.40.710.10">
    <property type="entry name" value="DD-peptidase/beta-lactamase superfamily"/>
    <property type="match status" value="1"/>
</dbReference>
<accession>A0A848LET5</accession>
<keyword evidence="3" id="KW-1185">Reference proteome</keyword>
<dbReference type="InterPro" id="IPR001466">
    <property type="entry name" value="Beta-lactam-related"/>
</dbReference>
<dbReference type="AlphaFoldDB" id="A0A848LET5"/>
<dbReference type="RefSeq" id="WP_169346549.1">
    <property type="nucleotide sequence ID" value="NZ_JABBJJ010000093.1"/>
</dbReference>
<organism evidence="2 3">
    <name type="scientific">Pyxidicoccus fallax</name>
    <dbReference type="NCBI Taxonomy" id="394095"/>
    <lineage>
        <taxon>Bacteria</taxon>
        <taxon>Pseudomonadati</taxon>
        <taxon>Myxococcota</taxon>
        <taxon>Myxococcia</taxon>
        <taxon>Myxococcales</taxon>
        <taxon>Cystobacterineae</taxon>
        <taxon>Myxococcaceae</taxon>
        <taxon>Pyxidicoccus</taxon>
    </lineage>
</organism>
<feature type="domain" description="Beta-lactamase-related" evidence="1">
    <location>
        <begin position="42"/>
        <end position="363"/>
    </location>
</feature>
<dbReference type="InterPro" id="IPR012338">
    <property type="entry name" value="Beta-lactam/transpept-like"/>
</dbReference>
<dbReference type="SUPFAM" id="SSF56601">
    <property type="entry name" value="beta-lactamase/transpeptidase-like"/>
    <property type="match status" value="1"/>
</dbReference>
<proteinExistence type="predicted"/>
<evidence type="ECO:0000259" key="1">
    <source>
        <dbReference type="Pfam" id="PF00144"/>
    </source>
</evidence>
<evidence type="ECO:0000313" key="3">
    <source>
        <dbReference type="Proteomes" id="UP000518300"/>
    </source>
</evidence>
<dbReference type="PANTHER" id="PTHR46825">
    <property type="entry name" value="D-ALANYL-D-ALANINE-CARBOXYPEPTIDASE/ENDOPEPTIDASE AMPH"/>
    <property type="match status" value="1"/>
</dbReference>
<dbReference type="InterPro" id="IPR050491">
    <property type="entry name" value="AmpC-like"/>
</dbReference>
<protein>
    <submittedName>
        <fullName evidence="2">Beta-lactamase family protein</fullName>
    </submittedName>
</protein>